<proteinExistence type="predicted"/>
<feature type="domain" description="DUF4081" evidence="2">
    <location>
        <begin position="74"/>
        <end position="168"/>
    </location>
</feature>
<comment type="caution">
    <text evidence="3">The sequence shown here is derived from an EMBL/GenBank/DDBJ whole genome shotgun (WGS) entry which is preliminary data.</text>
</comment>
<dbReference type="InterPro" id="IPR000182">
    <property type="entry name" value="GNAT_dom"/>
</dbReference>
<keyword evidence="4" id="KW-1185">Reference proteome</keyword>
<dbReference type="Proteomes" id="UP000479226">
    <property type="component" value="Unassembled WGS sequence"/>
</dbReference>
<reference evidence="3 4" key="1">
    <citation type="submission" date="2020-02" db="EMBL/GenBank/DDBJ databases">
        <title>Genome sequence of the type strain DSM 27180 of Arthrobacter silviterrae.</title>
        <authorList>
            <person name="Gao J."/>
            <person name="Sun J."/>
        </authorList>
    </citation>
    <scope>NUCLEOTIDE SEQUENCE [LARGE SCALE GENOMIC DNA]</scope>
    <source>
        <strain evidence="3 4">DSM 27180</strain>
    </source>
</reference>
<dbReference type="SUPFAM" id="SSF55729">
    <property type="entry name" value="Acyl-CoA N-acyltransferases (Nat)"/>
    <property type="match status" value="1"/>
</dbReference>
<accession>A0ABX0DCP0</accession>
<gene>
    <name evidence="3" type="ORF">G6N77_00495</name>
</gene>
<protein>
    <submittedName>
        <fullName evidence="3">DUF4081 domain-containing protein</fullName>
    </submittedName>
</protein>
<name>A0ABX0DCP0_9MICC</name>
<evidence type="ECO:0000313" key="3">
    <source>
        <dbReference type="EMBL" id="NGN81947.1"/>
    </source>
</evidence>
<evidence type="ECO:0000259" key="1">
    <source>
        <dbReference type="Pfam" id="PF00583"/>
    </source>
</evidence>
<evidence type="ECO:0000259" key="2">
    <source>
        <dbReference type="Pfam" id="PF13312"/>
    </source>
</evidence>
<dbReference type="InterPro" id="IPR025289">
    <property type="entry name" value="DUF4081"/>
</dbReference>
<evidence type="ECO:0000313" key="4">
    <source>
        <dbReference type="Proteomes" id="UP000479226"/>
    </source>
</evidence>
<organism evidence="3 4">
    <name type="scientific">Arthrobacter silviterrae</name>
    <dbReference type="NCBI Taxonomy" id="2026658"/>
    <lineage>
        <taxon>Bacteria</taxon>
        <taxon>Bacillati</taxon>
        <taxon>Actinomycetota</taxon>
        <taxon>Actinomycetes</taxon>
        <taxon>Micrococcales</taxon>
        <taxon>Micrococcaceae</taxon>
        <taxon>Arthrobacter</taxon>
    </lineage>
</organism>
<feature type="domain" description="N-acetyltransferase" evidence="1">
    <location>
        <begin position="212"/>
        <end position="287"/>
    </location>
</feature>
<sequence length="298" mass="31824">MRSRVAPWLASRKPAASGPVRALVHEDTDALRALVARDPVANVFIDSLLTQGRSAVPSQPGAVILGFFDNFEHDGGELAAACWVGSNVVPVEMTASQSAYFGRWIAANWRPHASIFGPAGAVLGMMAELSAAGITAHEVRPSQPLLAIEGTSPFPANRALTVSRSGQFAEVLAAAAAMFEEEVGYSPFLGGEENYRRRVAWLINRGHSFSHCTSGGEVIFKADLGAVTIRATQIQGVWMNPRFRGRGLSNGYMAASVNLAQVLAPVTSLYVNDFNARARAVYAKVGFEQVGTFATVLF</sequence>
<dbReference type="Pfam" id="PF13312">
    <property type="entry name" value="DUF4081"/>
    <property type="match status" value="1"/>
</dbReference>
<dbReference type="Gene3D" id="3.40.630.30">
    <property type="match status" value="1"/>
</dbReference>
<dbReference type="EMBL" id="JAAKZI010000001">
    <property type="protein sequence ID" value="NGN81947.1"/>
    <property type="molecule type" value="Genomic_DNA"/>
</dbReference>
<dbReference type="InterPro" id="IPR016181">
    <property type="entry name" value="Acyl_CoA_acyltransferase"/>
</dbReference>
<dbReference type="Pfam" id="PF00583">
    <property type="entry name" value="Acetyltransf_1"/>
    <property type="match status" value="1"/>
</dbReference>